<accession>L9LBT1</accession>
<evidence type="ECO:0000313" key="2">
    <source>
        <dbReference type="Proteomes" id="UP000011518"/>
    </source>
</evidence>
<organism evidence="1 2">
    <name type="scientific">Tupaia chinensis</name>
    <name type="common">Chinese tree shrew</name>
    <name type="synonym">Tupaia belangeri chinensis</name>
    <dbReference type="NCBI Taxonomy" id="246437"/>
    <lineage>
        <taxon>Eukaryota</taxon>
        <taxon>Metazoa</taxon>
        <taxon>Chordata</taxon>
        <taxon>Craniata</taxon>
        <taxon>Vertebrata</taxon>
        <taxon>Euteleostomi</taxon>
        <taxon>Mammalia</taxon>
        <taxon>Eutheria</taxon>
        <taxon>Euarchontoglires</taxon>
        <taxon>Scandentia</taxon>
        <taxon>Tupaiidae</taxon>
        <taxon>Tupaia</taxon>
    </lineage>
</organism>
<reference evidence="2" key="2">
    <citation type="journal article" date="2013" name="Nat. Commun.">
        <title>Genome of the Chinese tree shrew.</title>
        <authorList>
            <person name="Fan Y."/>
            <person name="Huang Z.Y."/>
            <person name="Cao C.C."/>
            <person name="Chen C.S."/>
            <person name="Chen Y.X."/>
            <person name="Fan D.D."/>
            <person name="He J."/>
            <person name="Hou H.L."/>
            <person name="Hu L."/>
            <person name="Hu X.T."/>
            <person name="Jiang X.T."/>
            <person name="Lai R."/>
            <person name="Lang Y.S."/>
            <person name="Liang B."/>
            <person name="Liao S.G."/>
            <person name="Mu D."/>
            <person name="Ma Y.Y."/>
            <person name="Niu Y.Y."/>
            <person name="Sun X.Q."/>
            <person name="Xia J.Q."/>
            <person name="Xiao J."/>
            <person name="Xiong Z.Q."/>
            <person name="Xu L."/>
            <person name="Yang L."/>
            <person name="Zhang Y."/>
            <person name="Zhao W."/>
            <person name="Zhao X.D."/>
            <person name="Zheng Y.T."/>
            <person name="Zhou J.M."/>
            <person name="Zhu Y.B."/>
            <person name="Zhang G.J."/>
            <person name="Wang J."/>
            <person name="Yao Y.G."/>
        </authorList>
    </citation>
    <scope>NUCLEOTIDE SEQUENCE [LARGE SCALE GENOMIC DNA]</scope>
</reference>
<reference evidence="2" key="1">
    <citation type="submission" date="2012-07" db="EMBL/GenBank/DDBJ databases">
        <title>Genome of the Chinese tree shrew, a rising model animal genetically related to primates.</title>
        <authorList>
            <person name="Zhang G."/>
            <person name="Fan Y."/>
            <person name="Yao Y."/>
            <person name="Huang Z."/>
        </authorList>
    </citation>
    <scope>NUCLEOTIDE SEQUENCE [LARGE SCALE GENOMIC DNA]</scope>
</reference>
<dbReference type="InParanoid" id="L9LBT1"/>
<dbReference type="Proteomes" id="UP000011518">
    <property type="component" value="Unassembled WGS sequence"/>
</dbReference>
<proteinExistence type="predicted"/>
<dbReference type="EMBL" id="KB320472">
    <property type="protein sequence ID" value="ELW71212.1"/>
    <property type="molecule type" value="Genomic_DNA"/>
</dbReference>
<dbReference type="AlphaFoldDB" id="L9LBT1"/>
<gene>
    <name evidence="1" type="ORF">TREES_T100015603</name>
</gene>
<protein>
    <submittedName>
        <fullName evidence="1">Uncharacterized protein</fullName>
    </submittedName>
</protein>
<evidence type="ECO:0000313" key="1">
    <source>
        <dbReference type="EMBL" id="ELW71212.1"/>
    </source>
</evidence>
<keyword evidence="2" id="KW-1185">Reference proteome</keyword>
<name>L9LBT1_TUPCH</name>
<sequence>MLTGAQQSIPREPSSLGVMQHEMAITWKAFCLVCSFLSEVAPALLCTAAGGDEDEWVKEFLGLGPVSTF</sequence>